<evidence type="ECO:0000259" key="2">
    <source>
        <dbReference type="Pfam" id="PF25231"/>
    </source>
</evidence>
<name>A0ABU2F6N9_9EURY</name>
<dbReference type="RefSeq" id="WP_310917503.1">
    <property type="nucleotide sequence ID" value="NZ_JAMQON010000001.1"/>
</dbReference>
<feature type="transmembrane region" description="Helical" evidence="1">
    <location>
        <begin position="220"/>
        <end position="242"/>
    </location>
</feature>
<feature type="transmembrane region" description="Helical" evidence="1">
    <location>
        <begin position="90"/>
        <end position="122"/>
    </location>
</feature>
<organism evidence="3 4">
    <name type="scientific">Haloarcula saliterrae</name>
    <dbReference type="NCBI Taxonomy" id="2950534"/>
    <lineage>
        <taxon>Archaea</taxon>
        <taxon>Methanobacteriati</taxon>
        <taxon>Methanobacteriota</taxon>
        <taxon>Stenosarchaea group</taxon>
        <taxon>Halobacteria</taxon>
        <taxon>Halobacteriales</taxon>
        <taxon>Haloarculaceae</taxon>
        <taxon>Haloarcula</taxon>
    </lineage>
</organism>
<dbReference type="EMBL" id="JAMQON010000001">
    <property type="protein sequence ID" value="MDS0257940.1"/>
    <property type="molecule type" value="Genomic_DNA"/>
</dbReference>
<feature type="transmembrane region" description="Helical" evidence="1">
    <location>
        <begin position="134"/>
        <end position="162"/>
    </location>
</feature>
<comment type="caution">
    <text evidence="3">The sequence shown here is derived from an EMBL/GenBank/DDBJ whole genome shotgun (WGS) entry which is preliminary data.</text>
</comment>
<accession>A0ABU2F6N9</accession>
<keyword evidence="1" id="KW-0472">Membrane</keyword>
<dbReference type="Pfam" id="PF25231">
    <property type="entry name" value="DUF7847"/>
    <property type="match status" value="1"/>
</dbReference>
<evidence type="ECO:0000256" key="1">
    <source>
        <dbReference type="SAM" id="Phobius"/>
    </source>
</evidence>
<sequence length="275" mass="28561">MAALESFRDGWTALSTTPTLLVAGGLLVALSLAGVLDFGPETEPIVALGLLLTFPFVLGGFLGMAVAAVRDGESSLATFVRAGVANYSRLLAATVLFVAGLVALFTVLFALTLVPLVLLVLVDMGDAALVGAGITFALSVLATLLGIPTVLLFVQFLAPAIVAEDRSVAGAVRRSVALVRHNLGSVVGFTLLWVFVVSLVPHPEVLLEVSPTWLPATPYFGASTLVVAVASVLSTAALTYCYTVHAAYFLRLAGGQPAWTRQSDRPKPAGTVETQ</sequence>
<feature type="transmembrane region" description="Helical" evidence="1">
    <location>
        <begin position="45"/>
        <end position="69"/>
    </location>
</feature>
<keyword evidence="4" id="KW-1185">Reference proteome</keyword>
<feature type="transmembrane region" description="Helical" evidence="1">
    <location>
        <begin position="12"/>
        <end position="33"/>
    </location>
</feature>
<evidence type="ECO:0000313" key="3">
    <source>
        <dbReference type="EMBL" id="MDS0257940.1"/>
    </source>
</evidence>
<protein>
    <recommendedName>
        <fullName evidence="2">DUF7847 domain-containing protein</fullName>
    </recommendedName>
</protein>
<dbReference type="InterPro" id="IPR057169">
    <property type="entry name" value="DUF7847"/>
</dbReference>
<keyword evidence="1" id="KW-1133">Transmembrane helix</keyword>
<feature type="domain" description="DUF7847" evidence="2">
    <location>
        <begin position="1"/>
        <end position="249"/>
    </location>
</feature>
<reference evidence="3 4" key="1">
    <citation type="submission" date="2022-06" db="EMBL/GenBank/DDBJ databases">
        <title>Haloarcula sp. a new haloarchaeum isolate from saline soil.</title>
        <authorList>
            <person name="Strakova D."/>
            <person name="Galisteo C."/>
            <person name="Sanchez-Porro C."/>
            <person name="Ventosa A."/>
        </authorList>
    </citation>
    <scope>NUCLEOTIDE SEQUENCE [LARGE SCALE GENOMIC DNA]</scope>
    <source>
        <strain evidence="3 4">S1CR25-12</strain>
    </source>
</reference>
<evidence type="ECO:0000313" key="4">
    <source>
        <dbReference type="Proteomes" id="UP001259659"/>
    </source>
</evidence>
<dbReference type="Proteomes" id="UP001259659">
    <property type="component" value="Unassembled WGS sequence"/>
</dbReference>
<gene>
    <name evidence="3" type="ORF">NDI56_00795</name>
</gene>
<keyword evidence="1" id="KW-0812">Transmembrane</keyword>
<proteinExistence type="predicted"/>
<feature type="transmembrane region" description="Helical" evidence="1">
    <location>
        <begin position="183"/>
        <end position="200"/>
    </location>
</feature>